<dbReference type="PANTHER" id="PTHR14464:SF4">
    <property type="entry name" value="EXONUCLEASE V"/>
    <property type="match status" value="1"/>
</dbReference>
<dbReference type="GO" id="GO:0005634">
    <property type="term" value="C:nucleus"/>
    <property type="evidence" value="ECO:0007669"/>
    <property type="project" value="TreeGrafter"/>
</dbReference>
<evidence type="ECO:0000256" key="6">
    <source>
        <dbReference type="ARBA" id="ARBA00022839"/>
    </source>
</evidence>
<dbReference type="OrthoDB" id="354769at2759"/>
<evidence type="ECO:0000256" key="5">
    <source>
        <dbReference type="ARBA" id="ARBA00022722"/>
    </source>
</evidence>
<gene>
    <name evidence="8" type="ORF">TRIATDRAFT_90451</name>
</gene>
<evidence type="ECO:0000313" key="8">
    <source>
        <dbReference type="EMBL" id="EHK50360.1"/>
    </source>
</evidence>
<dbReference type="GO" id="GO:0051539">
    <property type="term" value="F:4 iron, 4 sulfur cluster binding"/>
    <property type="evidence" value="ECO:0007669"/>
    <property type="project" value="UniProtKB-KW"/>
</dbReference>
<dbReference type="EMBL" id="ABDG02000014">
    <property type="protein sequence ID" value="EHK50360.1"/>
    <property type="molecule type" value="Genomic_DNA"/>
</dbReference>
<name>G9NGE8_HYPAI</name>
<keyword evidence="4" id="KW-0411">Iron-sulfur</keyword>
<dbReference type="Pfam" id="PF09810">
    <property type="entry name" value="Exo5"/>
    <property type="match status" value="1"/>
</dbReference>
<feature type="compositionally biased region" description="Acidic residues" evidence="7">
    <location>
        <begin position="123"/>
        <end position="133"/>
    </location>
</feature>
<keyword evidence="9" id="KW-1185">Reference proteome</keyword>
<keyword evidence="6" id="KW-0378">Hydrolase</keyword>
<dbReference type="Proteomes" id="UP000005426">
    <property type="component" value="Unassembled WGS sequence"/>
</dbReference>
<protein>
    <recommendedName>
        <fullName evidence="10">Exonuclease V</fullName>
    </recommendedName>
</protein>
<accession>G9NGE8</accession>
<proteinExistence type="inferred from homology"/>
<feature type="region of interest" description="Disordered" evidence="7">
    <location>
        <begin position="383"/>
        <end position="412"/>
    </location>
</feature>
<keyword evidence="4" id="KW-0408">Iron</keyword>
<dbReference type="GO" id="GO:0045145">
    <property type="term" value="F:single-stranded DNA 5'-3' DNA exonuclease activity"/>
    <property type="evidence" value="ECO:0007669"/>
    <property type="project" value="InterPro"/>
</dbReference>
<organism evidence="8 9">
    <name type="scientific">Hypocrea atroviridis (strain ATCC 20476 / IMI 206040)</name>
    <name type="common">Trichoderma atroviride</name>
    <dbReference type="NCBI Taxonomy" id="452589"/>
    <lineage>
        <taxon>Eukaryota</taxon>
        <taxon>Fungi</taxon>
        <taxon>Dikarya</taxon>
        <taxon>Ascomycota</taxon>
        <taxon>Pezizomycotina</taxon>
        <taxon>Sordariomycetes</taxon>
        <taxon>Hypocreomycetidae</taxon>
        <taxon>Hypocreales</taxon>
        <taxon>Hypocreaceae</taxon>
        <taxon>Trichoderma</taxon>
    </lineage>
</organism>
<dbReference type="GO" id="GO:0036297">
    <property type="term" value="P:interstrand cross-link repair"/>
    <property type="evidence" value="ECO:0007669"/>
    <property type="project" value="TreeGrafter"/>
</dbReference>
<feature type="region of interest" description="Disordered" evidence="7">
    <location>
        <begin position="116"/>
        <end position="135"/>
    </location>
</feature>
<evidence type="ECO:0000256" key="4">
    <source>
        <dbReference type="ARBA" id="ARBA00022485"/>
    </source>
</evidence>
<evidence type="ECO:0000256" key="1">
    <source>
        <dbReference type="ARBA" id="ARBA00001966"/>
    </source>
</evidence>
<comment type="similarity">
    <text evidence="2">Belongs to the EXO5 family.</text>
</comment>
<dbReference type="GO" id="GO:0005739">
    <property type="term" value="C:mitochondrion"/>
    <property type="evidence" value="ECO:0007669"/>
    <property type="project" value="TreeGrafter"/>
</dbReference>
<comment type="cofactor">
    <cofactor evidence="1">
        <name>[4Fe-4S] cluster</name>
        <dbReference type="ChEBI" id="CHEBI:49883"/>
    </cofactor>
</comment>
<keyword evidence="4" id="KW-0004">4Fe-4S</keyword>
<evidence type="ECO:0000313" key="9">
    <source>
        <dbReference type="Proteomes" id="UP000005426"/>
    </source>
</evidence>
<comment type="caution">
    <text evidence="8">The sequence shown here is derived from an EMBL/GenBank/DDBJ whole genome shotgun (WGS) entry which is preliminary data.</text>
</comment>
<dbReference type="HOGENOM" id="CLU_013225_1_2_1"/>
<evidence type="ECO:0000256" key="7">
    <source>
        <dbReference type="SAM" id="MobiDB-lite"/>
    </source>
</evidence>
<evidence type="ECO:0000256" key="2">
    <source>
        <dbReference type="ARBA" id="ARBA00009797"/>
    </source>
</evidence>
<evidence type="ECO:0000256" key="3">
    <source>
        <dbReference type="ARBA" id="ARBA00011245"/>
    </source>
</evidence>
<reference evidence="8 9" key="1">
    <citation type="journal article" date="2011" name="Genome Biol.">
        <title>Comparative genome sequence analysis underscores mycoparasitism as the ancestral life style of Trichoderma.</title>
        <authorList>
            <person name="Kubicek C.P."/>
            <person name="Herrera-Estrella A."/>
            <person name="Seidl-Seiboth V."/>
            <person name="Martinez D.A."/>
            <person name="Druzhinina I.S."/>
            <person name="Thon M."/>
            <person name="Zeilinger S."/>
            <person name="Casas-Flores S."/>
            <person name="Horwitz B.A."/>
            <person name="Mukherjee P.K."/>
            <person name="Mukherjee M."/>
            <person name="Kredics L."/>
            <person name="Alcaraz L.D."/>
            <person name="Aerts A."/>
            <person name="Antal Z."/>
            <person name="Atanasova L."/>
            <person name="Cervantes-Badillo M.G."/>
            <person name="Challacombe J."/>
            <person name="Chertkov O."/>
            <person name="McCluskey K."/>
            <person name="Coulpier F."/>
            <person name="Deshpande N."/>
            <person name="von Doehren H."/>
            <person name="Ebbole D.J."/>
            <person name="Esquivel-Naranjo E.U."/>
            <person name="Fekete E."/>
            <person name="Flipphi M."/>
            <person name="Glaser F."/>
            <person name="Gomez-Rodriguez E.Y."/>
            <person name="Gruber S."/>
            <person name="Han C."/>
            <person name="Henrissat B."/>
            <person name="Hermosa R."/>
            <person name="Hernandez-Onate M."/>
            <person name="Karaffa L."/>
            <person name="Kosti I."/>
            <person name="Le Crom S."/>
            <person name="Lindquist E."/>
            <person name="Lucas S."/>
            <person name="Luebeck M."/>
            <person name="Luebeck P.S."/>
            <person name="Margeot A."/>
            <person name="Metz B."/>
            <person name="Misra M."/>
            <person name="Nevalainen H."/>
            <person name="Omann M."/>
            <person name="Packer N."/>
            <person name="Perrone G."/>
            <person name="Uresti-Rivera E.E."/>
            <person name="Salamov A."/>
            <person name="Schmoll M."/>
            <person name="Seiboth B."/>
            <person name="Shapiro H."/>
            <person name="Sukno S."/>
            <person name="Tamayo-Ramos J.A."/>
            <person name="Tisch D."/>
            <person name="Wiest A."/>
            <person name="Wilkinson H.H."/>
            <person name="Zhang M."/>
            <person name="Coutinho P.M."/>
            <person name="Kenerley C.M."/>
            <person name="Monte E."/>
            <person name="Baker S.E."/>
            <person name="Grigoriev I.V."/>
        </authorList>
    </citation>
    <scope>NUCLEOTIDE SEQUENCE [LARGE SCALE GENOMIC DNA]</scope>
    <source>
        <strain evidence="9">ATCC 20476 / IMI 206040</strain>
    </source>
</reference>
<dbReference type="eggNOG" id="KOG4760">
    <property type="taxonomic scope" value="Eukaryota"/>
</dbReference>
<evidence type="ECO:0008006" key="10">
    <source>
        <dbReference type="Google" id="ProtNLM"/>
    </source>
</evidence>
<keyword evidence="4" id="KW-0479">Metal-binding</keyword>
<sequence length="539" mass="59853">MSDDEFGYDFETDDEELLIQLASNAQSTDAVALIAAASTAEKTVAGLKASQEVKAFHERVYPHDALALGPGNKGKAPDVFARGAEQKRAFSSASSAHDPVAYPDLTSALQAIGSVQLPPPTELSDDGEAESEADLSPLQRFRAFPKRPLTVTDLTAGAWCELQYWYTLTQLPGGRRTRTPAMKQGSKVHKKLEDEVHTTVKIEIVQKEDGFALRLWNLVQGLRTLRDTGLTRELEVWGFVDGNLVSGVIDDISYDNPNPDFENELSNQELQPGEGQSMISDYFPPPSSTNKSKGSHRKIFLADVKTRGTLSPISPAIIRPAKIQLLLYHRFLSVMAAGQLDFFKIFRRYGLDADVRFSDTFMSQIGELHDEIFFDSPTSSAEEFREMPTTASQGGEIQDDSRTALESDSAPGTPDLLKYGTLRELLPLVKHEISLTFPRGAESLGHILCVKYVYREDGRELNAHDFPVSPQTLDAYLAGDMSWWRGDRKPKGVAIEEAFKCSTCEFAAGCSWRMGMDQERVKRTQERVNKAKKAVETRF</sequence>
<feature type="region of interest" description="Disordered" evidence="7">
    <location>
        <begin position="268"/>
        <end position="295"/>
    </location>
</feature>
<dbReference type="InterPro" id="IPR019190">
    <property type="entry name" value="EXOV"/>
</dbReference>
<dbReference type="PANTHER" id="PTHR14464">
    <property type="entry name" value="EXONUCLEASE V"/>
    <property type="match status" value="1"/>
</dbReference>
<dbReference type="AlphaFoldDB" id="G9NGE8"/>
<keyword evidence="6" id="KW-0269">Exonuclease</keyword>
<comment type="subunit">
    <text evidence="3">Monomer.</text>
</comment>
<dbReference type="OMA" id="FRDECEW"/>
<keyword evidence="5" id="KW-0540">Nuclease</keyword>